<evidence type="ECO:0008006" key="11">
    <source>
        <dbReference type="Google" id="ProtNLM"/>
    </source>
</evidence>
<feature type="transmembrane region" description="Helical" evidence="8">
    <location>
        <begin position="213"/>
        <end position="232"/>
    </location>
</feature>
<evidence type="ECO:0000256" key="8">
    <source>
        <dbReference type="SAM" id="Phobius"/>
    </source>
</evidence>
<accession>A0A3M7DBH4</accession>
<feature type="transmembrane region" description="Helical" evidence="8">
    <location>
        <begin position="450"/>
        <end position="477"/>
    </location>
</feature>
<feature type="transmembrane region" description="Helical" evidence="8">
    <location>
        <begin position="110"/>
        <end position="133"/>
    </location>
</feature>
<evidence type="ECO:0000313" key="10">
    <source>
        <dbReference type="Proteomes" id="UP000270230"/>
    </source>
</evidence>
<feature type="transmembrane region" description="Helical" evidence="8">
    <location>
        <begin position="426"/>
        <end position="444"/>
    </location>
</feature>
<evidence type="ECO:0000256" key="4">
    <source>
        <dbReference type="ARBA" id="ARBA00022692"/>
    </source>
</evidence>
<keyword evidence="4 8" id="KW-0812">Transmembrane</keyword>
<dbReference type="OrthoDB" id="2119662at2759"/>
<dbReference type="EMBL" id="QWIN01000040">
    <property type="protein sequence ID" value="RMY61276.1"/>
    <property type="molecule type" value="Genomic_DNA"/>
</dbReference>
<evidence type="ECO:0000313" key="9">
    <source>
        <dbReference type="EMBL" id="RMY61276.1"/>
    </source>
</evidence>
<dbReference type="GO" id="GO:0005886">
    <property type="term" value="C:plasma membrane"/>
    <property type="evidence" value="ECO:0007669"/>
    <property type="project" value="UniProtKB-SubCell"/>
</dbReference>
<feature type="transmembrane region" description="Helical" evidence="8">
    <location>
        <begin position="397"/>
        <end position="414"/>
    </location>
</feature>
<proteinExistence type="predicted"/>
<name>A0A3M7DBH4_HORWE</name>
<evidence type="ECO:0000256" key="3">
    <source>
        <dbReference type="ARBA" id="ARBA00022475"/>
    </source>
</evidence>
<dbReference type="PANTHER" id="PTHR43549:SF2">
    <property type="entry name" value="MULTIDRUG RESISTANCE PROTEIN NORM-RELATED"/>
    <property type="match status" value="1"/>
</dbReference>
<comment type="caution">
    <text evidence="9">The sequence shown here is derived from an EMBL/GenBank/DDBJ whole genome shotgun (WGS) entry which is preliminary data.</text>
</comment>
<feature type="region of interest" description="Disordered" evidence="7">
    <location>
        <begin position="1"/>
        <end position="29"/>
    </location>
</feature>
<feature type="transmembrane region" description="Helical" evidence="8">
    <location>
        <begin position="36"/>
        <end position="53"/>
    </location>
</feature>
<feature type="transmembrane region" description="Helical" evidence="8">
    <location>
        <begin position="274"/>
        <end position="296"/>
    </location>
</feature>
<dbReference type="PANTHER" id="PTHR43549">
    <property type="entry name" value="MULTIDRUG RESISTANCE PROTEIN YPNP-RELATED"/>
    <property type="match status" value="1"/>
</dbReference>
<feature type="transmembrane region" description="Helical" evidence="8">
    <location>
        <begin position="153"/>
        <end position="172"/>
    </location>
</feature>
<comment type="subcellular location">
    <subcellularLocation>
        <location evidence="1">Cell membrane</location>
        <topology evidence="1">Multi-pass membrane protein</topology>
    </subcellularLocation>
</comment>
<evidence type="ECO:0000256" key="2">
    <source>
        <dbReference type="ARBA" id="ARBA00022448"/>
    </source>
</evidence>
<dbReference type="Proteomes" id="UP000270230">
    <property type="component" value="Unassembled WGS sequence"/>
</dbReference>
<keyword evidence="5 8" id="KW-1133">Transmembrane helix</keyword>
<dbReference type="InterPro" id="IPR052031">
    <property type="entry name" value="Membrane_Transporter-Flippase"/>
</dbReference>
<dbReference type="AlphaFoldDB" id="A0A3M7DBH4"/>
<evidence type="ECO:0000256" key="5">
    <source>
        <dbReference type="ARBA" id="ARBA00022989"/>
    </source>
</evidence>
<keyword evidence="2" id="KW-0813">Transport</keyword>
<protein>
    <recommendedName>
        <fullName evidence="11">Transmembrane protein</fullName>
    </recommendedName>
</protein>
<evidence type="ECO:0000256" key="1">
    <source>
        <dbReference type="ARBA" id="ARBA00004651"/>
    </source>
</evidence>
<gene>
    <name evidence="9" type="ORF">D0865_01082</name>
</gene>
<reference evidence="9 10" key="1">
    <citation type="journal article" date="2018" name="BMC Genomics">
        <title>Genomic evidence for intraspecific hybridization in a clonal and extremely halotolerant yeast.</title>
        <authorList>
            <person name="Gostincar C."/>
            <person name="Stajich J.E."/>
            <person name="Zupancic J."/>
            <person name="Zalar P."/>
            <person name="Gunde-Cimerman N."/>
        </authorList>
    </citation>
    <scope>NUCLEOTIDE SEQUENCE [LARGE SCALE GENOMIC DNA]</scope>
    <source>
        <strain evidence="9 10">EXF-151</strain>
    </source>
</reference>
<keyword evidence="6 8" id="KW-0472">Membrane</keyword>
<organism evidence="9 10">
    <name type="scientific">Hortaea werneckii</name>
    <name type="common">Black yeast</name>
    <name type="synonym">Cladosporium werneckii</name>
    <dbReference type="NCBI Taxonomy" id="91943"/>
    <lineage>
        <taxon>Eukaryota</taxon>
        <taxon>Fungi</taxon>
        <taxon>Dikarya</taxon>
        <taxon>Ascomycota</taxon>
        <taxon>Pezizomycotina</taxon>
        <taxon>Dothideomycetes</taxon>
        <taxon>Dothideomycetidae</taxon>
        <taxon>Mycosphaerellales</taxon>
        <taxon>Teratosphaeriaceae</taxon>
        <taxon>Hortaea</taxon>
    </lineage>
</organism>
<sequence>MPAKSRATARTADQGEDEADPRVEEPMGRRWSRQRYGGSLLFNIGAFILPALYSTLSKLWVANIDASMVVTTDSYTYINTVAEVINEGLPRASWLIIGDKTSRSLTERHALSYTLIGFQALLGLILSVCIVAAAPQFADAFVPIEVRSASVTYVRIAAFSALTSAIETAVAAATRALDQPDVPLFAVNIILDLIVISKFHVPGVTPTVNAQAGTQLGCNMVASLAGLVYFLWTSIRRRRQTANHESVRPSFSQLLVLAKPGSFTFLESAVRNALYLWLVSGIVALGSDYATAWGAFNPIRWGLVMVPVQALEATSLTFVGHAWGAFRNLVPANDQKPSASRKQLMDIVRAALRSCARLKCRYVCSFHFTAPAVSHTYITGSGEVAWITAKMWRTIDWGYIFYALSTQLATILLATRPRWYLYQSLVSNICWVLPWAIAVTKIGITPDDAWTYHSIVFGGSLVFSFFDILLVDGVWAWCLAKGRMTVRAVTNARTE</sequence>
<evidence type="ECO:0000256" key="7">
    <source>
        <dbReference type="SAM" id="MobiDB-lite"/>
    </source>
</evidence>
<keyword evidence="3" id="KW-1003">Cell membrane</keyword>
<evidence type="ECO:0000256" key="6">
    <source>
        <dbReference type="ARBA" id="ARBA00023136"/>
    </source>
</evidence>